<feature type="domain" description="HotDog ACOT-type" evidence="4">
    <location>
        <begin position="10"/>
        <end position="122"/>
    </location>
</feature>
<dbReference type="InterPro" id="IPR040170">
    <property type="entry name" value="Cytosol_ACT"/>
</dbReference>
<dbReference type="CDD" id="cd03442">
    <property type="entry name" value="BFIT_BACH"/>
    <property type="match status" value="1"/>
</dbReference>
<dbReference type="Proteomes" id="UP000516057">
    <property type="component" value="Chromosome"/>
</dbReference>
<dbReference type="PANTHER" id="PTHR11049:SF24">
    <property type="entry name" value="CYTOSOLIC ACYL COENZYME A THIOESTER HYDROLASE"/>
    <property type="match status" value="1"/>
</dbReference>
<dbReference type="KEGG" id="amon:H9L24_04230"/>
<accession>A0A7H0HHW6</accession>
<dbReference type="GO" id="GO:0005829">
    <property type="term" value="C:cytosol"/>
    <property type="evidence" value="ECO:0007669"/>
    <property type="project" value="TreeGrafter"/>
</dbReference>
<dbReference type="RefSeq" id="WP_187737113.1">
    <property type="nucleotide sequence ID" value="NZ_CP060790.1"/>
</dbReference>
<comment type="similarity">
    <text evidence="1">Belongs to the acyl coenzyme A hydrolase family.</text>
</comment>
<evidence type="ECO:0000259" key="4">
    <source>
        <dbReference type="PROSITE" id="PS51770"/>
    </source>
</evidence>
<dbReference type="Gene3D" id="3.10.129.10">
    <property type="entry name" value="Hotdog Thioesterase"/>
    <property type="match status" value="1"/>
</dbReference>
<evidence type="ECO:0000313" key="5">
    <source>
        <dbReference type="EMBL" id="QNP60132.1"/>
    </source>
</evidence>
<dbReference type="InterPro" id="IPR029069">
    <property type="entry name" value="HotDog_dom_sf"/>
</dbReference>
<dbReference type="PROSITE" id="PS51770">
    <property type="entry name" value="HOTDOG_ACOT"/>
    <property type="match status" value="1"/>
</dbReference>
<reference evidence="5 6" key="1">
    <citation type="submission" date="2020-08" db="EMBL/GenBank/DDBJ databases">
        <title>Genome sequence of Acidovorax monticola KACC 19171T.</title>
        <authorList>
            <person name="Hyun D.-W."/>
            <person name="Bae J.-W."/>
        </authorList>
    </citation>
    <scope>NUCLEOTIDE SEQUENCE [LARGE SCALE GENOMIC DNA]</scope>
    <source>
        <strain evidence="5 6">KACC 19171</strain>
    </source>
</reference>
<sequence>MQQANPPHQPPGTHGFTEMVFPERTNHYGTLFGGQALLLMGQAAFVTASRHARRAVVMARCSGVDFLAPVPQGQALELQARVVRSGTSSMTVQVEGAAHDLATGRLVPAVRGAFEMVAVDAAGRPSPLSPTETP</sequence>
<proteinExistence type="inferred from homology"/>
<dbReference type="GO" id="GO:0006637">
    <property type="term" value="P:acyl-CoA metabolic process"/>
    <property type="evidence" value="ECO:0007669"/>
    <property type="project" value="TreeGrafter"/>
</dbReference>
<evidence type="ECO:0000256" key="2">
    <source>
        <dbReference type="ARBA" id="ARBA00022801"/>
    </source>
</evidence>
<dbReference type="AlphaFoldDB" id="A0A7H0HHW6"/>
<organism evidence="5 6">
    <name type="scientific">Paenacidovorax monticola</name>
    <dbReference type="NCBI Taxonomy" id="1926868"/>
    <lineage>
        <taxon>Bacteria</taxon>
        <taxon>Pseudomonadati</taxon>
        <taxon>Pseudomonadota</taxon>
        <taxon>Betaproteobacteria</taxon>
        <taxon>Burkholderiales</taxon>
        <taxon>Comamonadaceae</taxon>
        <taxon>Paenacidovorax</taxon>
    </lineage>
</organism>
<dbReference type="EMBL" id="CP060790">
    <property type="protein sequence ID" value="QNP60132.1"/>
    <property type="molecule type" value="Genomic_DNA"/>
</dbReference>
<dbReference type="InterPro" id="IPR006683">
    <property type="entry name" value="Thioestr_dom"/>
</dbReference>
<keyword evidence="6" id="KW-1185">Reference proteome</keyword>
<dbReference type="InterPro" id="IPR033120">
    <property type="entry name" value="HOTDOG_ACOT"/>
</dbReference>
<dbReference type="SUPFAM" id="SSF54637">
    <property type="entry name" value="Thioesterase/thiol ester dehydrase-isomerase"/>
    <property type="match status" value="1"/>
</dbReference>
<protein>
    <submittedName>
        <fullName evidence="5">Acyl-CoA thioesterase</fullName>
    </submittedName>
</protein>
<dbReference type="Pfam" id="PF03061">
    <property type="entry name" value="4HBT"/>
    <property type="match status" value="1"/>
</dbReference>
<evidence type="ECO:0000256" key="3">
    <source>
        <dbReference type="PROSITE-ProRule" id="PRU01106"/>
    </source>
</evidence>
<dbReference type="GO" id="GO:0052816">
    <property type="term" value="F:long-chain fatty acyl-CoA hydrolase activity"/>
    <property type="evidence" value="ECO:0007669"/>
    <property type="project" value="TreeGrafter"/>
</dbReference>
<evidence type="ECO:0000256" key="1">
    <source>
        <dbReference type="ARBA" id="ARBA00010458"/>
    </source>
</evidence>
<keyword evidence="2 3" id="KW-0378">Hydrolase</keyword>
<gene>
    <name evidence="5" type="ORF">H9L24_04230</name>
</gene>
<evidence type="ECO:0000313" key="6">
    <source>
        <dbReference type="Proteomes" id="UP000516057"/>
    </source>
</evidence>
<dbReference type="GO" id="GO:0009062">
    <property type="term" value="P:fatty acid catabolic process"/>
    <property type="evidence" value="ECO:0007669"/>
    <property type="project" value="TreeGrafter"/>
</dbReference>
<dbReference type="PANTHER" id="PTHR11049">
    <property type="entry name" value="ACYL COENZYME A THIOESTER HYDROLASE"/>
    <property type="match status" value="1"/>
</dbReference>
<name>A0A7H0HHW6_9BURK</name>